<evidence type="ECO:0000313" key="2">
    <source>
        <dbReference type="Proteomes" id="UP000367750"/>
    </source>
</evidence>
<reference evidence="1 2" key="1">
    <citation type="submission" date="2019-09" db="EMBL/GenBank/DDBJ databases">
        <title>Bacillus ochoae sp. nov., Paenibacillus whitsoniae sp. nov., Paenibacillus spiritus sp. nov. Isolated from the Mars Exploration Rover during spacecraft assembly.</title>
        <authorList>
            <person name="Seuylemezian A."/>
            <person name="Vaishampayan P."/>
        </authorList>
    </citation>
    <scope>NUCLEOTIDE SEQUENCE [LARGE SCALE GENOMIC DNA]</scope>
    <source>
        <strain evidence="1 2">MER_111</strain>
    </source>
</reference>
<gene>
    <name evidence="1" type="ORF">F4V43_02470</name>
</gene>
<dbReference type="OrthoDB" id="2595442at2"/>
<dbReference type="Proteomes" id="UP000367750">
    <property type="component" value="Unassembled WGS sequence"/>
</dbReference>
<evidence type="ECO:0000313" key="1">
    <source>
        <dbReference type="EMBL" id="KAA9007371.1"/>
    </source>
</evidence>
<dbReference type="EMBL" id="VYKK01000004">
    <property type="protein sequence ID" value="KAA9007371.1"/>
    <property type="molecule type" value="Genomic_DNA"/>
</dbReference>
<organism evidence="1 2">
    <name type="scientific">Paenibacillus spiritus</name>
    <dbReference type="NCBI Taxonomy" id="2496557"/>
    <lineage>
        <taxon>Bacteria</taxon>
        <taxon>Bacillati</taxon>
        <taxon>Bacillota</taxon>
        <taxon>Bacilli</taxon>
        <taxon>Bacillales</taxon>
        <taxon>Paenibacillaceae</taxon>
        <taxon>Paenibacillus</taxon>
    </lineage>
</organism>
<sequence>MFLNQLLEEYKETDDEKEKLQLFKEFTDRLWKSKYSFKKYKKYHTFNVSETALLHRQELIELFNKYNEIEYTVCKSFYNKRLDSIDYIRVHLNNTYGYLVDKDVYFNKEYYRLLITPKREYFKVIKALSNGEVVDCEEVEKNIVSALSEAEIVKMKSINKKISLTFSAYKKLINSYLERIFNNYKPVHEYEQEHGWEMRIVVDGWSEDNYIIKYFCRSLTGYMRDYARDQRGFKKKDKIISCEKCGSLIKKNRNVHKYCSPCAKRINILKTIENRKRNKCLK</sequence>
<proteinExistence type="predicted"/>
<comment type="caution">
    <text evidence="1">The sequence shown here is derived from an EMBL/GenBank/DDBJ whole genome shotgun (WGS) entry which is preliminary data.</text>
</comment>
<dbReference type="RefSeq" id="WP_150456661.1">
    <property type="nucleotide sequence ID" value="NZ_VYKK01000004.1"/>
</dbReference>
<protein>
    <submittedName>
        <fullName evidence="1">Uncharacterized protein</fullName>
    </submittedName>
</protein>
<accession>A0A5J5GGT6</accession>
<dbReference type="AlphaFoldDB" id="A0A5J5GGT6"/>
<name>A0A5J5GGT6_9BACL</name>
<keyword evidence="2" id="KW-1185">Reference proteome</keyword>